<evidence type="ECO:0000256" key="6">
    <source>
        <dbReference type="ARBA" id="ARBA00023163"/>
    </source>
</evidence>
<comment type="similarity">
    <text evidence="2 10">Belongs to the Aux/IAA family.</text>
</comment>
<dbReference type="Pfam" id="PF02309">
    <property type="entry name" value="AUX_IAA"/>
    <property type="match status" value="1"/>
</dbReference>
<evidence type="ECO:0000259" key="13">
    <source>
        <dbReference type="PROSITE" id="PS51745"/>
    </source>
</evidence>
<dbReference type="AlphaFoldDB" id="A0A445BPQ1"/>
<dbReference type="InterPro" id="IPR033389">
    <property type="entry name" value="AUX/IAA_dom"/>
</dbReference>
<dbReference type="Proteomes" id="UP000289738">
    <property type="component" value="Chromosome A09"/>
</dbReference>
<dbReference type="EMBL" id="SDMP01000009">
    <property type="protein sequence ID" value="RYR40664.1"/>
    <property type="molecule type" value="Genomic_DNA"/>
</dbReference>
<feature type="compositionally biased region" description="Low complexity" evidence="11">
    <location>
        <begin position="131"/>
        <end position="144"/>
    </location>
</feature>
<reference evidence="14 15" key="1">
    <citation type="submission" date="2019-01" db="EMBL/GenBank/DDBJ databases">
        <title>Sequencing of cultivated peanut Arachis hypogaea provides insights into genome evolution and oil improvement.</title>
        <authorList>
            <person name="Chen X."/>
        </authorList>
    </citation>
    <scope>NUCLEOTIDE SEQUENCE [LARGE SCALE GENOMIC DNA]</scope>
    <source>
        <strain evidence="15">cv. Fuhuasheng</strain>
        <tissue evidence="14">Leaves</tissue>
    </source>
</reference>
<evidence type="ECO:0000256" key="1">
    <source>
        <dbReference type="ARBA" id="ARBA00004123"/>
    </source>
</evidence>
<feature type="transmembrane region" description="Helical" evidence="12">
    <location>
        <begin position="359"/>
        <end position="380"/>
    </location>
</feature>
<feature type="compositionally biased region" description="Polar residues" evidence="11">
    <location>
        <begin position="164"/>
        <end position="173"/>
    </location>
</feature>
<evidence type="ECO:0000256" key="12">
    <source>
        <dbReference type="SAM" id="Phobius"/>
    </source>
</evidence>
<evidence type="ECO:0000256" key="7">
    <source>
        <dbReference type="ARBA" id="ARBA00023242"/>
    </source>
</evidence>
<evidence type="ECO:0000256" key="10">
    <source>
        <dbReference type="RuleBase" id="RU004549"/>
    </source>
</evidence>
<comment type="function">
    <text evidence="9">Aux/IAA proteins are short-lived transcriptional factors that function as repressors of early auxin response genes at low auxin concentrations. Repression is thought to result from the interaction with auxin response factors (ARFs), proteins that bind to the auxin-responsive promoter element (AuxRE). Formation of heterodimers with ARF proteins may alter their ability to modulate early auxin response genes expression.</text>
</comment>
<dbReference type="GO" id="GO:0005634">
    <property type="term" value="C:nucleus"/>
    <property type="evidence" value="ECO:0007669"/>
    <property type="project" value="UniProtKB-SubCell"/>
</dbReference>
<feature type="compositionally biased region" description="Basic and acidic residues" evidence="11">
    <location>
        <begin position="15"/>
        <end position="24"/>
    </location>
</feature>
<evidence type="ECO:0000256" key="8">
    <source>
        <dbReference type="ARBA" id="ARBA00023294"/>
    </source>
</evidence>
<dbReference type="SUPFAM" id="SSF54277">
    <property type="entry name" value="CAD &amp; PB1 domains"/>
    <property type="match status" value="1"/>
</dbReference>
<evidence type="ECO:0000256" key="5">
    <source>
        <dbReference type="ARBA" id="ARBA00023015"/>
    </source>
</evidence>
<protein>
    <recommendedName>
        <fullName evidence="10">Auxin-induced protein</fullName>
    </recommendedName>
</protein>
<evidence type="ECO:0000256" key="2">
    <source>
        <dbReference type="ARBA" id="ARBA00006728"/>
    </source>
</evidence>
<keyword evidence="5 10" id="KW-0805">Transcription regulation</keyword>
<evidence type="ECO:0000256" key="9">
    <source>
        <dbReference type="ARBA" id="ARBA00025283"/>
    </source>
</evidence>
<keyword evidence="15" id="KW-1185">Reference proteome</keyword>
<evidence type="ECO:0000313" key="15">
    <source>
        <dbReference type="Proteomes" id="UP000289738"/>
    </source>
</evidence>
<comment type="caution">
    <text evidence="14">The sequence shown here is derived from an EMBL/GenBank/DDBJ whole genome shotgun (WGS) entry which is preliminary data.</text>
</comment>
<evidence type="ECO:0000256" key="3">
    <source>
        <dbReference type="ARBA" id="ARBA00011726"/>
    </source>
</evidence>
<feature type="transmembrane region" description="Helical" evidence="12">
    <location>
        <begin position="327"/>
        <end position="347"/>
    </location>
</feature>
<dbReference type="GO" id="GO:0006355">
    <property type="term" value="P:regulation of DNA-templated transcription"/>
    <property type="evidence" value="ECO:0007669"/>
    <property type="project" value="InterPro"/>
</dbReference>
<keyword evidence="7 10" id="KW-0539">Nucleus</keyword>
<keyword evidence="8 10" id="KW-0927">Auxin signaling pathway</keyword>
<comment type="subcellular location">
    <subcellularLocation>
        <location evidence="1 10">Nucleus</location>
    </subcellularLocation>
</comment>
<feature type="region of interest" description="Disordered" evidence="11">
    <location>
        <begin position="129"/>
        <end position="184"/>
    </location>
</feature>
<dbReference type="GO" id="GO:0009734">
    <property type="term" value="P:auxin-activated signaling pathway"/>
    <property type="evidence" value="ECO:0007669"/>
    <property type="project" value="UniProtKB-UniRule"/>
</dbReference>
<dbReference type="PANTHER" id="PTHR31734">
    <property type="entry name" value="AUXIN-RESPONSIVE PROTEIN IAA17"/>
    <property type="match status" value="1"/>
</dbReference>
<keyword evidence="12" id="KW-0472">Membrane</keyword>
<accession>A0A445BPQ1</accession>
<evidence type="ECO:0000256" key="4">
    <source>
        <dbReference type="ARBA" id="ARBA00022491"/>
    </source>
</evidence>
<feature type="domain" description="PB1" evidence="13">
    <location>
        <begin position="215"/>
        <end position="324"/>
    </location>
</feature>
<keyword evidence="4 10" id="KW-0678">Repressor</keyword>
<dbReference type="InterPro" id="IPR053793">
    <property type="entry name" value="PB1-like"/>
</dbReference>
<proteinExistence type="inferred from homology"/>
<feature type="compositionally biased region" description="Acidic residues" evidence="11">
    <location>
        <begin position="30"/>
        <end position="41"/>
    </location>
</feature>
<evidence type="ECO:0000313" key="14">
    <source>
        <dbReference type="EMBL" id="RYR40664.1"/>
    </source>
</evidence>
<dbReference type="Gene3D" id="3.10.20.90">
    <property type="entry name" value="Phosphatidylinositol 3-kinase Catalytic Subunit, Chain A, domain 1"/>
    <property type="match status" value="1"/>
</dbReference>
<name>A0A445BPQ1_ARAHY</name>
<keyword evidence="6 10" id="KW-0804">Transcription</keyword>
<evidence type="ECO:0000256" key="11">
    <source>
        <dbReference type="SAM" id="MobiDB-lite"/>
    </source>
</evidence>
<keyword evidence="12" id="KW-1133">Transmembrane helix</keyword>
<dbReference type="InterPro" id="IPR003311">
    <property type="entry name" value="AUX_IAA"/>
</dbReference>
<feature type="compositionally biased region" description="Basic and acidic residues" evidence="11">
    <location>
        <begin position="42"/>
        <end position="57"/>
    </location>
</feature>
<dbReference type="PANTHER" id="PTHR31734:SF2">
    <property type="entry name" value="AUXIN-RESPONSIVE PROTEIN IAA26"/>
    <property type="match status" value="1"/>
</dbReference>
<keyword evidence="12" id="KW-0812">Transmembrane</keyword>
<feature type="region of interest" description="Disordered" evidence="11">
    <location>
        <begin position="1"/>
        <end position="65"/>
    </location>
</feature>
<gene>
    <name evidence="14" type="ORF">Ahy_A09g046414</name>
</gene>
<organism evidence="14 15">
    <name type="scientific">Arachis hypogaea</name>
    <name type="common">Peanut</name>
    <dbReference type="NCBI Taxonomy" id="3818"/>
    <lineage>
        <taxon>Eukaryota</taxon>
        <taxon>Viridiplantae</taxon>
        <taxon>Streptophyta</taxon>
        <taxon>Embryophyta</taxon>
        <taxon>Tracheophyta</taxon>
        <taxon>Spermatophyta</taxon>
        <taxon>Magnoliopsida</taxon>
        <taxon>eudicotyledons</taxon>
        <taxon>Gunneridae</taxon>
        <taxon>Pentapetalae</taxon>
        <taxon>rosids</taxon>
        <taxon>fabids</taxon>
        <taxon>Fabales</taxon>
        <taxon>Fabaceae</taxon>
        <taxon>Papilionoideae</taxon>
        <taxon>50 kb inversion clade</taxon>
        <taxon>dalbergioids sensu lato</taxon>
        <taxon>Dalbergieae</taxon>
        <taxon>Pterocarpus clade</taxon>
        <taxon>Arachis</taxon>
    </lineage>
</organism>
<dbReference type="FunFam" id="3.10.20.90:FF:000225">
    <property type="entry name" value="Auxin-responsive protein"/>
    <property type="match status" value="1"/>
</dbReference>
<dbReference type="PROSITE" id="PS51745">
    <property type="entry name" value="PB1"/>
    <property type="match status" value="1"/>
</dbReference>
<comment type="subunit">
    <text evidence="3 10">Homodimers and heterodimers.</text>
</comment>
<sequence>MMDDSRRRRRSSHNKFSEEKELELRLGPPGEEEEEDEEKDEDYWSHHNENKRERNSDESDQSPLSLGYFSSQRIYNYHQDQATKAKASSFLQNMSMVGKESKDAISSSQPCRSEVIEFHNGAVCAEKKALSSPSSANTAAPNSSQKRSAAGPVVGWPPIRSFRKNNASGSTFSKPPLGSHHNHHHHLNLNVEDKAANNTTNKEHVNNISGPPNKGMFVKINMDGIPIGRKVDINAYGSYDKLSSVVDHLFRDLLSAQRRDSCGGGSIKKQNQEEEKTMITTGVLDGSGEYTLIYEDNEGDKMLLGDVPWHMFVSTVKRLRVLKKSDLAALSLSSLKYSNAIIMFSLSSFLSSSSSEHSYLLLGSYYFCLIYGLFLFSFSFG</sequence>